<evidence type="ECO:0000256" key="1">
    <source>
        <dbReference type="SAM" id="MobiDB-lite"/>
    </source>
</evidence>
<feature type="compositionally biased region" description="Basic and acidic residues" evidence="1">
    <location>
        <begin position="148"/>
        <end position="164"/>
    </location>
</feature>
<feature type="compositionally biased region" description="Basic and acidic residues" evidence="1">
    <location>
        <begin position="14"/>
        <end position="40"/>
    </location>
</feature>
<dbReference type="Proteomes" id="UP000075663">
    <property type="component" value="Unassembled WGS sequence"/>
</dbReference>
<protein>
    <submittedName>
        <fullName evidence="2">Uncharacterized protein</fullName>
    </submittedName>
</protein>
<evidence type="ECO:0000313" key="3">
    <source>
        <dbReference type="Proteomes" id="UP000075663"/>
    </source>
</evidence>
<gene>
    <name evidence="2" type="ORF">AWW67_13345</name>
</gene>
<feature type="region of interest" description="Disordered" evidence="1">
    <location>
        <begin position="136"/>
        <end position="164"/>
    </location>
</feature>
<dbReference type="AlphaFoldDB" id="A0A150XKU9"/>
<dbReference type="RefSeq" id="WP_062303491.1">
    <property type="nucleotide sequence ID" value="NZ_LRPB01000049.1"/>
</dbReference>
<dbReference type="STRING" id="1914963.AWW67_13345"/>
<evidence type="ECO:0000313" key="2">
    <source>
        <dbReference type="EMBL" id="KYG79354.1"/>
    </source>
</evidence>
<organism evidence="2 3">
    <name type="scientific">Roseivirga seohaensis</name>
    <dbReference type="NCBI Taxonomy" id="1914963"/>
    <lineage>
        <taxon>Bacteria</taxon>
        <taxon>Pseudomonadati</taxon>
        <taxon>Bacteroidota</taxon>
        <taxon>Cytophagia</taxon>
        <taxon>Cytophagales</taxon>
        <taxon>Roseivirgaceae</taxon>
        <taxon>Roseivirga</taxon>
    </lineage>
</organism>
<sequence length="164" mass="19115">MKKKDQNGLSNQKPVKDEFSSSTKKEYSSKHKEKAVEDPDLSHHALIEKLDTYSKTNIEENVDDYFAFQRMKDKYMDEIKQKDADRIKGAVHYAQGQRAGLPQADYDTLKQGHELQDQNLRNNVVREAGEYYKKNNNLNKIYNQESQKTNEPDQSKDKGLDIEK</sequence>
<name>A0A150XKU9_9BACT</name>
<accession>A0A150XKU9</accession>
<proteinExistence type="predicted"/>
<comment type="caution">
    <text evidence="2">The sequence shown here is derived from an EMBL/GenBank/DDBJ whole genome shotgun (WGS) entry which is preliminary data.</text>
</comment>
<reference evidence="2 3" key="1">
    <citation type="submission" date="2016-01" db="EMBL/GenBank/DDBJ databases">
        <title>Genome sequencing of Roseivirga seohaensis SW-152.</title>
        <authorList>
            <person name="Selvaratnam C."/>
            <person name="Thevarajoo S."/>
            <person name="Goh K.M."/>
            <person name="Ee R."/>
            <person name="Chan K.-G."/>
            <person name="Chong C.S."/>
        </authorList>
    </citation>
    <scope>NUCLEOTIDE SEQUENCE [LARGE SCALE GENOMIC DNA]</scope>
    <source>
        <strain evidence="2 3">SW-152</strain>
    </source>
</reference>
<dbReference type="EMBL" id="LRPB01000049">
    <property type="protein sequence ID" value="KYG79354.1"/>
    <property type="molecule type" value="Genomic_DNA"/>
</dbReference>
<feature type="region of interest" description="Disordered" evidence="1">
    <location>
        <begin position="1"/>
        <end position="40"/>
    </location>
</feature>